<feature type="region of interest" description="Disordered" evidence="2">
    <location>
        <begin position="380"/>
        <end position="424"/>
    </location>
</feature>
<feature type="compositionally biased region" description="Polar residues" evidence="2">
    <location>
        <begin position="394"/>
        <end position="424"/>
    </location>
</feature>
<proteinExistence type="predicted"/>
<evidence type="ECO:0000313" key="5">
    <source>
        <dbReference type="Proteomes" id="UP001162085"/>
    </source>
</evidence>
<dbReference type="PANTHER" id="PTHR22765:SF416">
    <property type="entry name" value="E3 UBIQUITIN-PROTEIN LIGASE GODZILLA"/>
    <property type="match status" value="1"/>
</dbReference>
<gene>
    <name evidence="4" type="primary">SUVZ02G2690</name>
    <name evidence="4" type="ORF">SUVZ_02G2690</name>
</gene>
<keyword evidence="1" id="KW-0863">Zinc-finger</keyword>
<feature type="compositionally biased region" description="Polar residues" evidence="2">
    <location>
        <begin position="34"/>
        <end position="46"/>
    </location>
</feature>
<dbReference type="PROSITE" id="PS50089">
    <property type="entry name" value="ZF_RING_2"/>
    <property type="match status" value="1"/>
</dbReference>
<evidence type="ECO:0000313" key="4">
    <source>
        <dbReference type="EMBL" id="CAI4056804.1"/>
    </source>
</evidence>
<protein>
    <recommendedName>
        <fullName evidence="3">RING-type domain-containing protein</fullName>
    </recommendedName>
</protein>
<feature type="compositionally biased region" description="Polar residues" evidence="2">
    <location>
        <begin position="212"/>
        <end position="226"/>
    </location>
</feature>
<feature type="region of interest" description="Disordered" evidence="2">
    <location>
        <begin position="438"/>
        <end position="470"/>
    </location>
</feature>
<name>A0ABN8WS65_SACUV</name>
<sequence length="625" mass="66695">MSESNQGQDRGSNLSPNNIGNGGNSNGNGLPPNTNAASTPLNNGTEQTRNITVSIQYSYFTPERLAQLSNTSNTDNSGGSAATSTNTIANGAGPSFGIGNGGHQPDGALVLSFRDVPASTPQDRLNSFISVAAQLAMERFNRLLNRPKGITKDEFDKLPVLKVADLPETEGPACSICYEEYEEENDFSKTKRKRESEDNEVESGNVKKQKDNQGGSFAGRTTTANESTTISDNDSNSNATTANPSPAPLESNQPHTANDEETNPSYKHSPIRLPCGHVFGRECLYKWSRLENSCPLCRHKISESAGVPVQQDTDEVAANEAAFERIRRVLYDPAAENNNDGNNSGNTNPTVNSSTTTAPTIGNANSGEQILSRTGFFLMPQNGQTLHNPAHVPPNNSDSNTSNGITPAAQNVPSNATALNNNQNPRWVPIPLTLFQFHSPNPNASNSDHPTDSTTTSSADSNGTDTDTTGLQHNRLRAVLDHIFNVAQGGTSGPSDTAASATQTAQNQGTNDTTSSDVPHGSSFLENISRLTGHFRNGSRDNNNSSTNNRTGQEEHASTFNDDRNNLFSSGVASYRNQNGDVTTVELNDSTASTNENPSQDQDSSSSNTSTQNNAPNDNNEQRST</sequence>
<dbReference type="PANTHER" id="PTHR22765">
    <property type="entry name" value="RING FINGER AND PROTEASE ASSOCIATED DOMAIN-CONTAINING"/>
    <property type="match status" value="1"/>
</dbReference>
<accession>A0ABN8WS65</accession>
<feature type="region of interest" description="Disordered" evidence="2">
    <location>
        <begin position="487"/>
        <end position="625"/>
    </location>
</feature>
<keyword evidence="1" id="KW-0479">Metal-binding</keyword>
<feature type="domain" description="RING-type" evidence="3">
    <location>
        <begin position="273"/>
        <end position="298"/>
    </location>
</feature>
<dbReference type="InterPro" id="IPR013083">
    <property type="entry name" value="Znf_RING/FYVE/PHD"/>
</dbReference>
<dbReference type="Gene3D" id="3.30.40.10">
    <property type="entry name" value="Zinc/RING finger domain, C3HC4 (zinc finger)"/>
    <property type="match status" value="1"/>
</dbReference>
<dbReference type="SUPFAM" id="SSF57850">
    <property type="entry name" value="RING/U-box"/>
    <property type="match status" value="1"/>
</dbReference>
<feature type="compositionally biased region" description="Polar residues" evidence="2">
    <location>
        <begin position="1"/>
        <end position="10"/>
    </location>
</feature>
<reference evidence="4" key="1">
    <citation type="submission" date="2022-10" db="EMBL/GenBank/DDBJ databases">
        <authorList>
            <person name="Byrne P K."/>
        </authorList>
    </citation>
    <scope>NUCLEOTIDE SEQUENCE</scope>
    <source>
        <strain evidence="4">ZP964</strain>
    </source>
</reference>
<feature type="compositionally biased region" description="Low complexity" evidence="2">
    <location>
        <begin position="452"/>
        <end position="469"/>
    </location>
</feature>
<feature type="compositionally biased region" description="Low complexity" evidence="2">
    <location>
        <begin position="495"/>
        <end position="514"/>
    </location>
</feature>
<dbReference type="SMART" id="SM00184">
    <property type="entry name" value="RING"/>
    <property type="match status" value="1"/>
</dbReference>
<dbReference type="InterPro" id="IPR051826">
    <property type="entry name" value="E3_ubiquitin-ligase_domain"/>
</dbReference>
<feature type="region of interest" description="Disordered" evidence="2">
    <location>
        <begin position="185"/>
        <end position="271"/>
    </location>
</feature>
<keyword evidence="1" id="KW-0862">Zinc</keyword>
<feature type="compositionally biased region" description="Low complexity" evidence="2">
    <location>
        <begin position="599"/>
        <end position="614"/>
    </location>
</feature>
<evidence type="ECO:0000256" key="1">
    <source>
        <dbReference type="PROSITE-ProRule" id="PRU00175"/>
    </source>
</evidence>
<evidence type="ECO:0000256" key="2">
    <source>
        <dbReference type="SAM" id="MobiDB-lite"/>
    </source>
</evidence>
<dbReference type="Proteomes" id="UP001162085">
    <property type="component" value="Chromosome 2"/>
</dbReference>
<feature type="compositionally biased region" description="Low complexity" evidence="2">
    <location>
        <begin position="540"/>
        <end position="551"/>
    </location>
</feature>
<evidence type="ECO:0000259" key="3">
    <source>
        <dbReference type="PROSITE" id="PS50089"/>
    </source>
</evidence>
<keyword evidence="5" id="KW-1185">Reference proteome</keyword>
<dbReference type="InterPro" id="IPR001841">
    <property type="entry name" value="Znf_RING"/>
</dbReference>
<feature type="compositionally biased region" description="Low complexity" evidence="2">
    <location>
        <begin position="227"/>
        <end position="244"/>
    </location>
</feature>
<dbReference type="Pfam" id="PF13639">
    <property type="entry name" value="zf-RING_2"/>
    <property type="match status" value="1"/>
</dbReference>
<feature type="compositionally biased region" description="Polar residues" evidence="2">
    <location>
        <begin position="566"/>
        <end position="598"/>
    </location>
</feature>
<feature type="compositionally biased region" description="Basic and acidic residues" evidence="2">
    <location>
        <begin position="552"/>
        <end position="565"/>
    </location>
</feature>
<organism evidence="4 5">
    <name type="scientific">Saccharomyces uvarum</name>
    <name type="common">Yeast</name>
    <name type="synonym">Saccharomyces bayanus var. uvarum</name>
    <dbReference type="NCBI Taxonomy" id="230603"/>
    <lineage>
        <taxon>Eukaryota</taxon>
        <taxon>Fungi</taxon>
        <taxon>Dikarya</taxon>
        <taxon>Ascomycota</taxon>
        <taxon>Saccharomycotina</taxon>
        <taxon>Saccharomycetes</taxon>
        <taxon>Saccharomycetales</taxon>
        <taxon>Saccharomycetaceae</taxon>
        <taxon>Saccharomyces</taxon>
    </lineage>
</organism>
<feature type="region of interest" description="Disordered" evidence="2">
    <location>
        <begin position="1"/>
        <end position="46"/>
    </location>
</feature>
<feature type="compositionally biased region" description="Low complexity" evidence="2">
    <location>
        <begin position="334"/>
        <end position="357"/>
    </location>
</feature>
<feature type="region of interest" description="Disordered" evidence="2">
    <location>
        <begin position="334"/>
        <end position="366"/>
    </location>
</feature>
<dbReference type="EMBL" id="OX365929">
    <property type="protein sequence ID" value="CAI4056804.1"/>
    <property type="molecule type" value="Genomic_DNA"/>
</dbReference>